<dbReference type="PROSITE" id="PS50929">
    <property type="entry name" value="ABC_TM1F"/>
    <property type="match status" value="1"/>
</dbReference>
<keyword evidence="4" id="KW-0547">Nucleotide-binding</keyword>
<keyword evidence="5 11" id="KW-0067">ATP-binding</keyword>
<accession>A0A5C4SWW0</accession>
<feature type="transmembrane region" description="Helical" evidence="8">
    <location>
        <begin position="159"/>
        <end position="176"/>
    </location>
</feature>
<evidence type="ECO:0000256" key="3">
    <source>
        <dbReference type="ARBA" id="ARBA00022692"/>
    </source>
</evidence>
<dbReference type="GO" id="GO:0015421">
    <property type="term" value="F:ABC-type oligopeptide transporter activity"/>
    <property type="evidence" value="ECO:0007669"/>
    <property type="project" value="TreeGrafter"/>
</dbReference>
<name>A0A5C4SWW0_9BACL</name>
<dbReference type="InterPro" id="IPR017871">
    <property type="entry name" value="ABC_transporter-like_CS"/>
</dbReference>
<comment type="caution">
    <text evidence="11">The sequence shown here is derived from an EMBL/GenBank/DDBJ whole genome shotgun (WGS) entry which is preliminary data.</text>
</comment>
<dbReference type="InterPro" id="IPR003593">
    <property type="entry name" value="AAA+_ATPase"/>
</dbReference>
<dbReference type="AlphaFoldDB" id="A0A5C4SWW0"/>
<evidence type="ECO:0000256" key="2">
    <source>
        <dbReference type="ARBA" id="ARBA00005417"/>
    </source>
</evidence>
<organism evidence="11 12">
    <name type="scientific">Paenibacillus hemerocallicola</name>
    <dbReference type="NCBI Taxonomy" id="1172614"/>
    <lineage>
        <taxon>Bacteria</taxon>
        <taxon>Bacillati</taxon>
        <taxon>Bacillota</taxon>
        <taxon>Bacilli</taxon>
        <taxon>Bacillales</taxon>
        <taxon>Paenibacillaceae</taxon>
        <taxon>Paenibacillus</taxon>
    </lineage>
</organism>
<evidence type="ECO:0000313" key="12">
    <source>
        <dbReference type="Proteomes" id="UP000307943"/>
    </source>
</evidence>
<dbReference type="InterPro" id="IPR027417">
    <property type="entry name" value="P-loop_NTPase"/>
</dbReference>
<comment type="similarity">
    <text evidence="2">Belongs to the ABC transporter superfamily.</text>
</comment>
<feature type="transmembrane region" description="Helical" evidence="8">
    <location>
        <begin position="182"/>
        <end position="199"/>
    </location>
</feature>
<evidence type="ECO:0000259" key="10">
    <source>
        <dbReference type="PROSITE" id="PS50929"/>
    </source>
</evidence>
<reference evidence="11 12" key="1">
    <citation type="submission" date="2019-05" db="EMBL/GenBank/DDBJ databases">
        <title>We sequenced the genome of Paenibacillus hemerocallicola KCTC 33185 for further insight into its adaptation and study the phylogeny of Paenibacillus.</title>
        <authorList>
            <person name="Narsing Rao M.P."/>
        </authorList>
    </citation>
    <scope>NUCLEOTIDE SEQUENCE [LARGE SCALE GENOMIC DNA]</scope>
    <source>
        <strain evidence="11 12">KCTC 33185</strain>
    </source>
</reference>
<dbReference type="InterPro" id="IPR039421">
    <property type="entry name" value="Type_1_exporter"/>
</dbReference>
<feature type="transmembrane region" description="Helical" evidence="8">
    <location>
        <begin position="297"/>
        <end position="319"/>
    </location>
</feature>
<dbReference type="SMART" id="SM00382">
    <property type="entry name" value="AAA"/>
    <property type="match status" value="1"/>
</dbReference>
<proteinExistence type="inferred from homology"/>
<evidence type="ECO:0000256" key="5">
    <source>
        <dbReference type="ARBA" id="ARBA00022840"/>
    </source>
</evidence>
<dbReference type="SUPFAM" id="SSF90123">
    <property type="entry name" value="ABC transporter transmembrane region"/>
    <property type="match status" value="1"/>
</dbReference>
<gene>
    <name evidence="11" type="ORF">FE784_38215</name>
</gene>
<protein>
    <submittedName>
        <fullName evidence="11">ABC transporter ATP-binding protein</fullName>
    </submittedName>
</protein>
<dbReference type="FunFam" id="3.40.50.300:FF:000218">
    <property type="entry name" value="Multidrug ABC transporter ATP-binding protein"/>
    <property type="match status" value="1"/>
</dbReference>
<evidence type="ECO:0000256" key="4">
    <source>
        <dbReference type="ARBA" id="ARBA00022741"/>
    </source>
</evidence>
<feature type="domain" description="ABC transporter" evidence="9">
    <location>
        <begin position="357"/>
        <end position="591"/>
    </location>
</feature>
<keyword evidence="3 8" id="KW-0812">Transmembrane</keyword>
<dbReference type="InterPro" id="IPR011527">
    <property type="entry name" value="ABC1_TM_dom"/>
</dbReference>
<dbReference type="Gene3D" id="3.40.50.300">
    <property type="entry name" value="P-loop containing nucleotide triphosphate hydrolases"/>
    <property type="match status" value="1"/>
</dbReference>
<dbReference type="GO" id="GO:0016887">
    <property type="term" value="F:ATP hydrolysis activity"/>
    <property type="evidence" value="ECO:0007669"/>
    <property type="project" value="InterPro"/>
</dbReference>
<evidence type="ECO:0000256" key="7">
    <source>
        <dbReference type="ARBA" id="ARBA00023136"/>
    </source>
</evidence>
<evidence type="ECO:0000256" key="8">
    <source>
        <dbReference type="SAM" id="Phobius"/>
    </source>
</evidence>
<dbReference type="GO" id="GO:0005886">
    <property type="term" value="C:plasma membrane"/>
    <property type="evidence" value="ECO:0007669"/>
    <property type="project" value="UniProtKB-SubCell"/>
</dbReference>
<keyword evidence="7 8" id="KW-0472">Membrane</keyword>
<sequence length="597" mass="67561">MMRLEVSVNRQPIRPQPSNVGLTKLYLWVLSYVWPHKRVFIGLIVCNLFISLIEMSIPKLIQYFIDVLLPSHNEKLYYSLLGATALIVAFMFVLAAARNNLQRDVQELAGRDLQFDVYRKLHQLGYAHYERHPVGETLSLLNTDVTAVQQIYQSYLPKLIQQVLFVSVMTTVMFMTQWKLSLAVIPCFLLFYLFAPYLTRKTTAFGRQRTENGKLMNKRMYDSLMALPEVRANGGEKWDLNRLLGTVSAYNQSDVKSNYFALVRGSLRSLSISLGAVVLFLYGSQLVQAGALTVGEFIAFLFYYFMTIGMFSFIIMSLATQKSILFQAEAVYHFMRRTPEVYEPEHPVSLPSVQGELRFSNVRFDYPERPGILKHFDLHIRPGEKVAIVGQSGIGKTTALKLIGRFYDPTEGEIALDGVPIRKLSLSELRGAIGFVFQETYLFNESVKENIRFGRPGATDEEVEAAAAAAYAHDFIMQMPERYDTMVGERGSSMSGGQKQRIAIARMIIKNPAVILLDEATSALDGASETEVGLALERLFQGRTIVAVAHRVSTIRQFERIVLIADGQVAESGSYDELMSRKRLFYRLVNGRSEELE</sequence>
<dbReference type="Gene3D" id="1.20.1560.10">
    <property type="entry name" value="ABC transporter type 1, transmembrane domain"/>
    <property type="match status" value="1"/>
</dbReference>
<evidence type="ECO:0000259" key="9">
    <source>
        <dbReference type="PROSITE" id="PS50893"/>
    </source>
</evidence>
<feature type="domain" description="ABC transmembrane type-1" evidence="10">
    <location>
        <begin position="41"/>
        <end position="323"/>
    </location>
</feature>
<feature type="transmembrane region" description="Helical" evidence="8">
    <location>
        <begin position="77"/>
        <end position="97"/>
    </location>
</feature>
<dbReference type="PROSITE" id="PS00211">
    <property type="entry name" value="ABC_TRANSPORTER_1"/>
    <property type="match status" value="1"/>
</dbReference>
<feature type="transmembrane region" description="Helical" evidence="8">
    <location>
        <begin position="39"/>
        <end position="57"/>
    </location>
</feature>
<dbReference type="SUPFAM" id="SSF52540">
    <property type="entry name" value="P-loop containing nucleoside triphosphate hydrolases"/>
    <property type="match status" value="1"/>
</dbReference>
<dbReference type="PANTHER" id="PTHR43394">
    <property type="entry name" value="ATP-DEPENDENT PERMEASE MDL1, MITOCHONDRIAL"/>
    <property type="match status" value="1"/>
</dbReference>
<dbReference type="PANTHER" id="PTHR43394:SF1">
    <property type="entry name" value="ATP-BINDING CASSETTE SUB-FAMILY B MEMBER 10, MITOCHONDRIAL"/>
    <property type="match status" value="1"/>
</dbReference>
<dbReference type="OrthoDB" id="9762778at2"/>
<dbReference type="RefSeq" id="WP_139607544.1">
    <property type="nucleotide sequence ID" value="NZ_VDCQ01000100.1"/>
</dbReference>
<dbReference type="Proteomes" id="UP000307943">
    <property type="component" value="Unassembled WGS sequence"/>
</dbReference>
<comment type="subcellular location">
    <subcellularLocation>
        <location evidence="1">Cell membrane</location>
        <topology evidence="1">Multi-pass membrane protein</topology>
    </subcellularLocation>
</comment>
<keyword evidence="6 8" id="KW-1133">Transmembrane helix</keyword>
<dbReference type="PROSITE" id="PS50893">
    <property type="entry name" value="ABC_TRANSPORTER_2"/>
    <property type="match status" value="1"/>
</dbReference>
<evidence type="ECO:0000256" key="6">
    <source>
        <dbReference type="ARBA" id="ARBA00022989"/>
    </source>
</evidence>
<dbReference type="Pfam" id="PF00664">
    <property type="entry name" value="ABC_membrane"/>
    <property type="match status" value="1"/>
</dbReference>
<evidence type="ECO:0000313" key="11">
    <source>
        <dbReference type="EMBL" id="TNJ58058.1"/>
    </source>
</evidence>
<feature type="transmembrane region" description="Helical" evidence="8">
    <location>
        <begin position="270"/>
        <end position="291"/>
    </location>
</feature>
<dbReference type="Pfam" id="PF00005">
    <property type="entry name" value="ABC_tran"/>
    <property type="match status" value="1"/>
</dbReference>
<dbReference type="InterPro" id="IPR003439">
    <property type="entry name" value="ABC_transporter-like_ATP-bd"/>
</dbReference>
<dbReference type="GO" id="GO:0005524">
    <property type="term" value="F:ATP binding"/>
    <property type="evidence" value="ECO:0007669"/>
    <property type="project" value="UniProtKB-KW"/>
</dbReference>
<dbReference type="EMBL" id="VDCQ01000100">
    <property type="protein sequence ID" value="TNJ58058.1"/>
    <property type="molecule type" value="Genomic_DNA"/>
</dbReference>
<keyword evidence="12" id="KW-1185">Reference proteome</keyword>
<dbReference type="CDD" id="cd07346">
    <property type="entry name" value="ABC_6TM_exporters"/>
    <property type="match status" value="1"/>
</dbReference>
<dbReference type="InterPro" id="IPR036640">
    <property type="entry name" value="ABC1_TM_sf"/>
</dbReference>
<evidence type="ECO:0000256" key="1">
    <source>
        <dbReference type="ARBA" id="ARBA00004651"/>
    </source>
</evidence>